<dbReference type="EMBL" id="JBBMFE010000001">
    <property type="protein sequence ID" value="MEQ2471207.1"/>
    <property type="molecule type" value="Genomic_DNA"/>
</dbReference>
<evidence type="ECO:0000313" key="1">
    <source>
        <dbReference type="EMBL" id="MEQ2471207.1"/>
    </source>
</evidence>
<protein>
    <submittedName>
        <fullName evidence="1">DUF5688 family protein</fullName>
    </submittedName>
</protein>
<dbReference type="InterPro" id="IPR043743">
    <property type="entry name" value="DUF5688"/>
</dbReference>
<evidence type="ECO:0000313" key="2">
    <source>
        <dbReference type="Proteomes" id="UP001438008"/>
    </source>
</evidence>
<comment type="caution">
    <text evidence="1">The sequence shown here is derived from an EMBL/GenBank/DDBJ whole genome shotgun (WGS) entry which is preliminary data.</text>
</comment>
<dbReference type="RefSeq" id="WP_349163473.1">
    <property type="nucleotide sequence ID" value="NZ_JBBMFE010000001.1"/>
</dbReference>
<keyword evidence="2" id="KW-1185">Reference proteome</keyword>
<dbReference type="Pfam" id="PF18941">
    <property type="entry name" value="DUF5688"/>
    <property type="match status" value="1"/>
</dbReference>
<sequence length="313" mass="35562">MAGRMNFEEFCNRVVQEINQEKALGESVASYEDKKIRVTERKNGRSVSTGLEPKGCYDWYAATGDFTRAYADIKENLRTAMEEFHEKVGEVRLDKKSIEESLHFQLVNTERTGEILNHMPHRDMGDMSVVYCWQVADEMIGKITNQVAKSMGWTEEKLYRMAYENTRQVNPPRLESMGNMLKLLGGLDDMTNAAPAQMYVLTNQKNTAGAAMMLYDDMLEKAAEKLGGDVYVIPSSIHETLLIPAGITEAIEVQDLLREMNQTLYPGDLLSNTLYMYDAHAHELKPADVHPIRTNSQEVYEPVFRPTFVVSAR</sequence>
<name>A0ABV1FCY0_9FIRM</name>
<gene>
    <name evidence="1" type="ORF">WMO29_01650</name>
</gene>
<reference evidence="1 2" key="1">
    <citation type="submission" date="2024-03" db="EMBL/GenBank/DDBJ databases">
        <title>Human intestinal bacterial collection.</title>
        <authorList>
            <person name="Pauvert C."/>
            <person name="Hitch T.C.A."/>
            <person name="Clavel T."/>
        </authorList>
    </citation>
    <scope>NUCLEOTIDE SEQUENCE [LARGE SCALE GENOMIC DNA]</scope>
    <source>
        <strain evidence="1 2">CLA-AA-H132</strain>
    </source>
</reference>
<proteinExistence type="predicted"/>
<dbReference type="Proteomes" id="UP001438008">
    <property type="component" value="Unassembled WGS sequence"/>
</dbReference>
<organism evidence="1 2">
    <name type="scientific">Laedolimicola intestinihominis</name>
    <dbReference type="NCBI Taxonomy" id="3133166"/>
    <lineage>
        <taxon>Bacteria</taxon>
        <taxon>Bacillati</taxon>
        <taxon>Bacillota</taxon>
        <taxon>Clostridia</taxon>
        <taxon>Lachnospirales</taxon>
        <taxon>Lachnospiraceae</taxon>
        <taxon>Laedolimicola</taxon>
    </lineage>
</organism>
<accession>A0ABV1FCY0</accession>